<feature type="domain" description="Amidohydrolase-related" evidence="1">
    <location>
        <begin position="124"/>
        <end position="493"/>
    </location>
</feature>
<dbReference type="EMBL" id="CADCTW010000003">
    <property type="protein sequence ID" value="CAA9296407.1"/>
    <property type="molecule type" value="Genomic_DNA"/>
</dbReference>
<dbReference type="AlphaFoldDB" id="A0A6J4K611"/>
<dbReference type="InterPro" id="IPR011059">
    <property type="entry name" value="Metal-dep_hydrolase_composite"/>
</dbReference>
<dbReference type="Gene3D" id="1.20.58.520">
    <property type="entry name" value="Amidohydrolase"/>
    <property type="match status" value="1"/>
</dbReference>
<dbReference type="GO" id="GO:0016810">
    <property type="term" value="F:hydrolase activity, acting on carbon-nitrogen (but not peptide) bonds"/>
    <property type="evidence" value="ECO:0007669"/>
    <property type="project" value="InterPro"/>
</dbReference>
<evidence type="ECO:0000259" key="1">
    <source>
        <dbReference type="Pfam" id="PF01979"/>
    </source>
</evidence>
<evidence type="ECO:0000313" key="2">
    <source>
        <dbReference type="EMBL" id="CAA9296407.1"/>
    </source>
</evidence>
<protein>
    <recommendedName>
        <fullName evidence="1">Amidohydrolase-related domain-containing protein</fullName>
    </recommendedName>
</protein>
<sequence length="514" mass="55239">MKPRLTCLAVPLPMRQKGDRRKSARSVVFLCSLVLLTAGCTGDAPEKPIANDAAPHLSPGIPVAQTRVSDVLAFTRATVVNPSGKARQGNMTVIVRGDRIAAVGRSGEVPVPKGATVVDAQGQFLLPGLWDAHTHISYPGACALPLLIAHGVTSIRDLGGPPAQGARWRQEVEAGRMVGPRIHLAGLNIESAEWINMIDQIRAEHQEVSLIDRIRGRRPPEDFPIWEWSPRFAMASPTDAALAVDTAVKAGMGVVKFRNLRADAFRALLAEANRRGLPVAGHAPRDITLADAAEAGLRSLEHGANLSSLSHLSPSERAEQYRRIARSGMFVTPTLVSDGMWAPDSLVLAVIADSAGRIDPRRRNVSAHQLDVWRSGMQGRNKPVRATHDSAFAAEIGLVQAAHRAGVPLLAGTDVGTLLTYPGSSLHEELVLLVDRVGLTPLEALQAAILNPARFLGLEKDVGLIAPGMRADLVLLRQDPLRDIRNIREIEGVAAGGRYLDSAALQSLRECRER</sequence>
<organism evidence="2">
    <name type="scientific">uncultured Gemmatimonadota bacterium</name>
    <dbReference type="NCBI Taxonomy" id="203437"/>
    <lineage>
        <taxon>Bacteria</taxon>
        <taxon>Pseudomonadati</taxon>
        <taxon>Gemmatimonadota</taxon>
        <taxon>environmental samples</taxon>
    </lineage>
</organism>
<dbReference type="Gene3D" id="3.40.50.10910">
    <property type="entry name" value="Amidohydrolase"/>
    <property type="match status" value="1"/>
</dbReference>
<dbReference type="InterPro" id="IPR032466">
    <property type="entry name" value="Metal_Hydrolase"/>
</dbReference>
<dbReference type="Pfam" id="PF01979">
    <property type="entry name" value="Amidohydro_1"/>
    <property type="match status" value="1"/>
</dbReference>
<name>A0A6J4K611_9BACT</name>
<dbReference type="Gene3D" id="3.30.110.90">
    <property type="entry name" value="Amidohydrolase"/>
    <property type="match status" value="1"/>
</dbReference>
<dbReference type="InterPro" id="IPR006680">
    <property type="entry name" value="Amidohydro-rel"/>
</dbReference>
<proteinExistence type="predicted"/>
<dbReference type="PANTHER" id="PTHR43135">
    <property type="entry name" value="ALPHA-D-RIBOSE 1-METHYLPHOSPHONATE 5-TRIPHOSPHATE DIPHOSPHATASE"/>
    <property type="match status" value="1"/>
</dbReference>
<dbReference type="SUPFAM" id="SSF51338">
    <property type="entry name" value="Composite domain of metallo-dependent hydrolases"/>
    <property type="match status" value="1"/>
</dbReference>
<gene>
    <name evidence="2" type="ORF">AVDCRST_MAG68-32</name>
</gene>
<dbReference type="PANTHER" id="PTHR43135:SF3">
    <property type="entry name" value="ALPHA-D-RIBOSE 1-METHYLPHOSPHONATE 5-TRIPHOSPHATE DIPHOSPHATASE"/>
    <property type="match status" value="1"/>
</dbReference>
<dbReference type="Gene3D" id="2.30.40.10">
    <property type="entry name" value="Urease, subunit C, domain 1"/>
    <property type="match status" value="1"/>
</dbReference>
<accession>A0A6J4K611</accession>
<dbReference type="SUPFAM" id="SSF51556">
    <property type="entry name" value="Metallo-dependent hydrolases"/>
    <property type="match status" value="1"/>
</dbReference>
<dbReference type="InterPro" id="IPR051781">
    <property type="entry name" value="Metallo-dep_Hydrolase"/>
</dbReference>
<reference evidence="2" key="1">
    <citation type="submission" date="2020-02" db="EMBL/GenBank/DDBJ databases">
        <authorList>
            <person name="Meier V. D."/>
        </authorList>
    </citation>
    <scope>NUCLEOTIDE SEQUENCE</scope>
    <source>
        <strain evidence="2">AVDCRST_MAG68</strain>
    </source>
</reference>